<evidence type="ECO:0000313" key="3">
    <source>
        <dbReference type="Proteomes" id="UP001291623"/>
    </source>
</evidence>
<organism evidence="2 3">
    <name type="scientific">Anisodus tanguticus</name>
    <dbReference type="NCBI Taxonomy" id="243964"/>
    <lineage>
        <taxon>Eukaryota</taxon>
        <taxon>Viridiplantae</taxon>
        <taxon>Streptophyta</taxon>
        <taxon>Embryophyta</taxon>
        <taxon>Tracheophyta</taxon>
        <taxon>Spermatophyta</taxon>
        <taxon>Magnoliopsida</taxon>
        <taxon>eudicotyledons</taxon>
        <taxon>Gunneridae</taxon>
        <taxon>Pentapetalae</taxon>
        <taxon>asterids</taxon>
        <taxon>lamiids</taxon>
        <taxon>Solanales</taxon>
        <taxon>Solanaceae</taxon>
        <taxon>Solanoideae</taxon>
        <taxon>Hyoscyameae</taxon>
        <taxon>Anisodus</taxon>
    </lineage>
</organism>
<evidence type="ECO:0000313" key="2">
    <source>
        <dbReference type="EMBL" id="KAK4356098.1"/>
    </source>
</evidence>
<dbReference type="Proteomes" id="UP001291623">
    <property type="component" value="Unassembled WGS sequence"/>
</dbReference>
<protein>
    <submittedName>
        <fullName evidence="2">Uncharacterized protein</fullName>
    </submittedName>
</protein>
<dbReference type="EMBL" id="JAVYJV010000013">
    <property type="protein sequence ID" value="KAK4356098.1"/>
    <property type="molecule type" value="Genomic_DNA"/>
</dbReference>
<feature type="region of interest" description="Disordered" evidence="1">
    <location>
        <begin position="67"/>
        <end position="90"/>
    </location>
</feature>
<dbReference type="AlphaFoldDB" id="A0AAE1RQQ9"/>
<sequence>MDLVFKGVPLDAESRKSCDRAIESGARTWNKTNHHNKSGQHGSIPTPTTPPGNHPCYVRPPQIKKHHVSKRTKELDLSEPNDRGLKLSIS</sequence>
<keyword evidence="3" id="KW-1185">Reference proteome</keyword>
<gene>
    <name evidence="2" type="ORF">RND71_025069</name>
</gene>
<feature type="compositionally biased region" description="Basic and acidic residues" evidence="1">
    <location>
        <begin position="71"/>
        <end position="90"/>
    </location>
</feature>
<name>A0AAE1RQQ9_9SOLA</name>
<feature type="region of interest" description="Disordered" evidence="1">
    <location>
        <begin position="27"/>
        <end position="55"/>
    </location>
</feature>
<reference evidence="2" key="1">
    <citation type="submission" date="2023-12" db="EMBL/GenBank/DDBJ databases">
        <title>Genome assembly of Anisodus tanguticus.</title>
        <authorList>
            <person name="Wang Y.-J."/>
        </authorList>
    </citation>
    <scope>NUCLEOTIDE SEQUENCE</scope>
    <source>
        <strain evidence="2">KB-2021</strain>
        <tissue evidence="2">Leaf</tissue>
    </source>
</reference>
<accession>A0AAE1RQQ9</accession>
<evidence type="ECO:0000256" key="1">
    <source>
        <dbReference type="SAM" id="MobiDB-lite"/>
    </source>
</evidence>
<comment type="caution">
    <text evidence="2">The sequence shown here is derived from an EMBL/GenBank/DDBJ whole genome shotgun (WGS) entry which is preliminary data.</text>
</comment>
<proteinExistence type="predicted"/>